<feature type="region of interest" description="Disordered" evidence="1">
    <location>
        <begin position="977"/>
        <end position="1010"/>
    </location>
</feature>
<accession>A0AAE3UAY8</accession>
<dbReference type="PANTHER" id="PTHR30441:SF8">
    <property type="entry name" value="DUF748 DOMAIN-CONTAINING PROTEIN"/>
    <property type="match status" value="1"/>
</dbReference>
<dbReference type="Proteomes" id="UP001241110">
    <property type="component" value="Unassembled WGS sequence"/>
</dbReference>
<dbReference type="InterPro" id="IPR052894">
    <property type="entry name" value="AsmA-related"/>
</dbReference>
<gene>
    <name evidence="3" type="ORF">QNI16_32285</name>
</gene>
<feature type="compositionally biased region" description="Basic and acidic residues" evidence="1">
    <location>
        <begin position="977"/>
        <end position="992"/>
    </location>
</feature>
<dbReference type="Pfam" id="PF05170">
    <property type="entry name" value="AsmA"/>
    <property type="match status" value="1"/>
</dbReference>
<sequence>MKKVVLIFLGVIVLLLGAAFILPIIYKDEIKAKLEQEIAKKVNAKVYFDAEGFSVSLFKHFPNITASLEDFGVVGKDVFRSDTLLAVPKFQVTVDIMSVISGDKIKVKAVDLESPRILAKVLKDGKANWDIYIADTTQTEEVDTSQSNVAVGIDSWSVTNGHIIYDDRSIPVYTKVVNLNHTGSGDFEKEVFDMNSQTSIDSLTINFDGVEYLSKKKVDADITLSMDLKNSKYTFKENNVKLNDFALGFDGWFAMPDTNYTMDITFKSKDNTFKSLLSMVPGVYTESFKDLEAKGDIAFDGYVKGTFNGVQMPGFGLNTKISNGSMKYSALPTTVNNINVDMKVDDASGNLEDILVDIQKFHLDLGKNPVDGRFKLKGLSKYDIDTQIKAQLNLAELIQMFPIDGMTLKGLYAIDVKAKGVYDTLAKRMPAVTAAMSLTNGYVKTSQFPAPLEQMNVNATINNSTGQMRDTKINVSNFRMILEGEPLEAKAYVENLDDYTWDIKVKGGADLTKMTKIYPIEGMTLTGRVYADIETKGKMSDVDAQRYDKLPTSGSAQLTNFTYSTKDMPTVKITKAEMSFTPQEINLTTFNGFLGKSDVAATGSISNYINYVLHENAVIKGNMSFSSTKFDVNEWMVDDPNKPATEDTPLTVVEIPKNIDFRLVSSLKEVLYDNMNLKDMVGTIIVKDGTVRMENLAFNTLGGSFIATGGYDSRDIKKPAYDFNLKINNLAIAEAYQTFNTVKTMMPMAQYIGGSVNVPEFSIKGLLKQDMMPDMATVTGGGILKLVQATLKESPVTQGFAAVTKLSNITPAELKDVILSAKIENGRVSYQPFDVKLKDYAANVSGSNGLDGSLDYKVKVDVPTGKVGAQVTSFLSSQLKTPVTNPEKIQLDLGVGGTFNKPQIKILGSSATGQLKSALTDKANAEVDKAKAQAQAELEKKKAELEQKAKAEAEAKLKAEQDKINAEIAKQKKELEEKAAAAKKKAEEEAKNKLKSLFNKGTSTKDTTKK</sequence>
<reference evidence="3" key="1">
    <citation type="submission" date="2023-05" db="EMBL/GenBank/DDBJ databases">
        <authorList>
            <person name="Zhang X."/>
        </authorList>
    </citation>
    <scope>NUCLEOTIDE SEQUENCE</scope>
    <source>
        <strain evidence="3">YF14B1</strain>
    </source>
</reference>
<name>A0AAE3UAY8_9BACT</name>
<dbReference type="EMBL" id="JASJOS010000019">
    <property type="protein sequence ID" value="MDJ1485222.1"/>
    <property type="molecule type" value="Genomic_DNA"/>
</dbReference>
<evidence type="ECO:0000313" key="3">
    <source>
        <dbReference type="EMBL" id="MDJ1485222.1"/>
    </source>
</evidence>
<evidence type="ECO:0000313" key="4">
    <source>
        <dbReference type="Proteomes" id="UP001241110"/>
    </source>
</evidence>
<feature type="domain" description="AsmA" evidence="2">
    <location>
        <begin position="2"/>
        <end position="223"/>
    </location>
</feature>
<comment type="caution">
    <text evidence="3">The sequence shown here is derived from an EMBL/GenBank/DDBJ whole genome shotgun (WGS) entry which is preliminary data.</text>
</comment>
<dbReference type="InterPro" id="IPR007844">
    <property type="entry name" value="AsmA"/>
</dbReference>
<evidence type="ECO:0000259" key="2">
    <source>
        <dbReference type="Pfam" id="PF05170"/>
    </source>
</evidence>
<proteinExistence type="predicted"/>
<feature type="compositionally biased region" description="Polar residues" evidence="1">
    <location>
        <begin position="999"/>
        <end position="1010"/>
    </location>
</feature>
<dbReference type="GO" id="GO:0090313">
    <property type="term" value="P:regulation of protein targeting to membrane"/>
    <property type="evidence" value="ECO:0007669"/>
    <property type="project" value="TreeGrafter"/>
</dbReference>
<organism evidence="3 4">
    <name type="scientific">Xanthocytophaga flava</name>
    <dbReference type="NCBI Taxonomy" id="3048013"/>
    <lineage>
        <taxon>Bacteria</taxon>
        <taxon>Pseudomonadati</taxon>
        <taxon>Bacteroidota</taxon>
        <taxon>Cytophagia</taxon>
        <taxon>Cytophagales</taxon>
        <taxon>Rhodocytophagaceae</taxon>
        <taxon>Xanthocytophaga</taxon>
    </lineage>
</organism>
<dbReference type="AlphaFoldDB" id="A0AAE3UAY8"/>
<dbReference type="GO" id="GO:0005886">
    <property type="term" value="C:plasma membrane"/>
    <property type="evidence" value="ECO:0007669"/>
    <property type="project" value="TreeGrafter"/>
</dbReference>
<dbReference type="RefSeq" id="WP_313987485.1">
    <property type="nucleotide sequence ID" value="NZ_JASJOS010000019.1"/>
</dbReference>
<evidence type="ECO:0000256" key="1">
    <source>
        <dbReference type="SAM" id="MobiDB-lite"/>
    </source>
</evidence>
<protein>
    <submittedName>
        <fullName evidence="3">AsmA-like C-terminal region-containing protein</fullName>
    </submittedName>
</protein>
<dbReference type="PANTHER" id="PTHR30441">
    <property type="entry name" value="DUF748 DOMAIN-CONTAINING PROTEIN"/>
    <property type="match status" value="1"/>
</dbReference>